<protein>
    <submittedName>
        <fullName evidence="7">Dimethylmenaquinone methyltransferase</fullName>
    </submittedName>
</protein>
<keyword evidence="3" id="KW-0520">NAD</keyword>
<dbReference type="PATRIC" id="fig|1189611.3.peg.3015"/>
<proteinExistence type="inferred from homology"/>
<dbReference type="PROSITE" id="PS00671">
    <property type="entry name" value="D_2_HYDROXYACID_DH_3"/>
    <property type="match status" value="1"/>
</dbReference>
<dbReference type="PANTHER" id="PTHR42789:SF1">
    <property type="entry name" value="D-ISOMER SPECIFIC 2-HYDROXYACID DEHYDROGENASE FAMILY PROTEIN (AFU_ORTHOLOGUE AFUA_6G10090)"/>
    <property type="match status" value="1"/>
</dbReference>
<evidence type="ECO:0000256" key="1">
    <source>
        <dbReference type="ARBA" id="ARBA00005854"/>
    </source>
</evidence>
<dbReference type="InterPro" id="IPR029753">
    <property type="entry name" value="D-isomer_DH_CS"/>
</dbReference>
<dbReference type="GO" id="GO:0016616">
    <property type="term" value="F:oxidoreductase activity, acting on the CH-OH group of donors, NAD or NADP as acceptor"/>
    <property type="evidence" value="ECO:0007669"/>
    <property type="project" value="InterPro"/>
</dbReference>
<keyword evidence="7" id="KW-0489">Methyltransferase</keyword>
<dbReference type="InterPro" id="IPR036291">
    <property type="entry name" value="NAD(P)-bd_dom_sf"/>
</dbReference>
<reference evidence="7 8" key="1">
    <citation type="journal article" date="2012" name="J. Bacteriol.">
        <title>Genome Sequence of Nitratireductor aquibiodomus Strain RA22.</title>
        <authorList>
            <person name="Singh A."/>
            <person name="Jangir P.K."/>
            <person name="Kumari C."/>
            <person name="Sharma R."/>
        </authorList>
    </citation>
    <scope>NUCLEOTIDE SEQUENCE [LARGE SCALE GENOMIC DNA]</scope>
    <source>
        <strain evidence="7 8">RA22</strain>
    </source>
</reference>
<dbReference type="SUPFAM" id="SSF52283">
    <property type="entry name" value="Formate/glycerate dehydrogenase catalytic domain-like"/>
    <property type="match status" value="1"/>
</dbReference>
<feature type="domain" description="D-isomer specific 2-hydroxyacid dehydrogenase catalytic" evidence="5">
    <location>
        <begin position="35"/>
        <end position="341"/>
    </location>
</feature>
<evidence type="ECO:0000256" key="2">
    <source>
        <dbReference type="ARBA" id="ARBA00023002"/>
    </source>
</evidence>
<comment type="similarity">
    <text evidence="1 4">Belongs to the D-isomer specific 2-hydroxyacid dehydrogenase family.</text>
</comment>
<dbReference type="InterPro" id="IPR006139">
    <property type="entry name" value="D-isomer_2_OHA_DH_cat_dom"/>
</dbReference>
<dbReference type="GO" id="GO:0051287">
    <property type="term" value="F:NAD binding"/>
    <property type="evidence" value="ECO:0007669"/>
    <property type="project" value="InterPro"/>
</dbReference>
<organism evidence="7 8">
    <name type="scientific">Nitratireductor aquibiodomus RA22</name>
    <dbReference type="NCBI Taxonomy" id="1189611"/>
    <lineage>
        <taxon>Bacteria</taxon>
        <taxon>Pseudomonadati</taxon>
        <taxon>Pseudomonadota</taxon>
        <taxon>Alphaproteobacteria</taxon>
        <taxon>Hyphomicrobiales</taxon>
        <taxon>Phyllobacteriaceae</taxon>
        <taxon>Nitratireductor</taxon>
    </lineage>
</organism>
<evidence type="ECO:0000259" key="6">
    <source>
        <dbReference type="Pfam" id="PF02826"/>
    </source>
</evidence>
<dbReference type="AlphaFoldDB" id="I5BV89"/>
<evidence type="ECO:0000259" key="5">
    <source>
        <dbReference type="Pfam" id="PF00389"/>
    </source>
</evidence>
<evidence type="ECO:0000313" key="8">
    <source>
        <dbReference type="Proteomes" id="UP000004622"/>
    </source>
</evidence>
<dbReference type="Pfam" id="PF00389">
    <property type="entry name" value="2-Hacid_dh"/>
    <property type="match status" value="1"/>
</dbReference>
<dbReference type="GO" id="GO:0032259">
    <property type="term" value="P:methylation"/>
    <property type="evidence" value="ECO:0007669"/>
    <property type="project" value="UniProtKB-KW"/>
</dbReference>
<comment type="caution">
    <text evidence="7">The sequence shown here is derived from an EMBL/GenBank/DDBJ whole genome shotgun (WGS) entry which is preliminary data.</text>
</comment>
<name>I5BV89_9HYPH</name>
<feature type="domain" description="D-isomer specific 2-hydroxyacid dehydrogenase NAD-binding" evidence="6">
    <location>
        <begin position="139"/>
        <end position="315"/>
    </location>
</feature>
<evidence type="ECO:0000256" key="3">
    <source>
        <dbReference type="ARBA" id="ARBA00023027"/>
    </source>
</evidence>
<dbReference type="PANTHER" id="PTHR42789">
    <property type="entry name" value="D-ISOMER SPECIFIC 2-HYDROXYACID DEHYDROGENASE FAMILY PROTEIN (AFU_ORTHOLOGUE AFUA_6G10090)"/>
    <property type="match status" value="1"/>
</dbReference>
<dbReference type="EMBL" id="AJXZ01000038">
    <property type="protein sequence ID" value="EIM73491.1"/>
    <property type="molecule type" value="Genomic_DNA"/>
</dbReference>
<dbReference type="GO" id="GO:0008168">
    <property type="term" value="F:methyltransferase activity"/>
    <property type="evidence" value="ECO:0007669"/>
    <property type="project" value="UniProtKB-KW"/>
</dbReference>
<evidence type="ECO:0000313" key="7">
    <source>
        <dbReference type="EMBL" id="EIM73491.1"/>
    </source>
</evidence>
<keyword evidence="7" id="KW-0808">Transferase</keyword>
<dbReference type="InterPro" id="IPR006140">
    <property type="entry name" value="D-isomer_DH_NAD-bd"/>
</dbReference>
<dbReference type="OrthoDB" id="9793626at2"/>
<dbReference type="PROSITE" id="PS00670">
    <property type="entry name" value="D_2_HYDROXYACID_DH_2"/>
    <property type="match status" value="1"/>
</dbReference>
<keyword evidence="2 4" id="KW-0560">Oxidoreductase</keyword>
<dbReference type="Pfam" id="PF02826">
    <property type="entry name" value="2-Hacid_dh_C"/>
    <property type="match status" value="1"/>
</dbReference>
<dbReference type="Gene3D" id="3.40.50.720">
    <property type="entry name" value="NAD(P)-binding Rossmann-like Domain"/>
    <property type="match status" value="2"/>
</dbReference>
<dbReference type="FunFam" id="3.40.50.720:FF:000203">
    <property type="entry name" value="D-3-phosphoglycerate dehydrogenase (SerA)"/>
    <property type="match status" value="1"/>
</dbReference>
<dbReference type="RefSeq" id="WP_007009340.1">
    <property type="nucleotide sequence ID" value="NZ_AJXZ01000038.1"/>
</dbReference>
<sequence>MYSEIDTMPKMYTKNRLLTMMIYGNGMSVIVRKVLVTRDRIDPTAIELLRSKGFECVFSPPYAEQDEVVRTARDAKVCAIMVSQGKITRSVISASGSVEVMAKHGSGVNNINLAAAEELGIPVYRAVGGNATAVAEYTISLMLSLWKSLPHLDAATKSGDWLKGSFVGNDIRGAKLGLIGLGVIGREVARLGAALGFDVMAYDPAPSSAQHSANGIRLLDTIDQLIRQSDIISLHCPLTPATRHLVDAKLLAKMKSTSVLINTARGGIVDEDALADALQNGEIAGAGIDSFEVEPPSRTSRIWDAPNIICSPHSAGLTPGAERAMATMAARFIIDHFEGRAIDPAFRATSTVHGGLQE</sequence>
<gene>
    <name evidence="7" type="ORF">A33O_14921</name>
</gene>
<accession>I5BV89</accession>
<dbReference type="InterPro" id="IPR050857">
    <property type="entry name" value="D-2-hydroxyacid_DH"/>
</dbReference>
<evidence type="ECO:0000256" key="4">
    <source>
        <dbReference type="RuleBase" id="RU003719"/>
    </source>
</evidence>
<dbReference type="Proteomes" id="UP000004622">
    <property type="component" value="Unassembled WGS sequence"/>
</dbReference>
<dbReference type="CDD" id="cd12173">
    <property type="entry name" value="PGDH_4"/>
    <property type="match status" value="1"/>
</dbReference>
<dbReference type="SUPFAM" id="SSF51735">
    <property type="entry name" value="NAD(P)-binding Rossmann-fold domains"/>
    <property type="match status" value="1"/>
</dbReference>